<feature type="compositionally biased region" description="Polar residues" evidence="1">
    <location>
        <begin position="106"/>
        <end position="117"/>
    </location>
</feature>
<proteinExistence type="predicted"/>
<feature type="domain" description="eCIS core" evidence="2">
    <location>
        <begin position="191"/>
        <end position="267"/>
    </location>
</feature>
<feature type="compositionally biased region" description="Polar residues" evidence="1">
    <location>
        <begin position="75"/>
        <end position="97"/>
    </location>
</feature>
<dbReference type="PATRIC" id="fig|1227492.4.peg.1019"/>
<dbReference type="EMBL" id="AOIN01000037">
    <property type="protein sequence ID" value="ELZ02263.1"/>
    <property type="molecule type" value="Genomic_DNA"/>
</dbReference>
<accession>M0AWB6</accession>
<evidence type="ECO:0000259" key="2">
    <source>
        <dbReference type="Pfam" id="PF13699"/>
    </source>
</evidence>
<name>M0AWB6_9EURY</name>
<dbReference type="Pfam" id="PF13699">
    <property type="entry name" value="eCIS_core"/>
    <property type="match status" value="1"/>
</dbReference>
<feature type="region of interest" description="Disordered" evidence="1">
    <location>
        <begin position="464"/>
        <end position="490"/>
    </location>
</feature>
<dbReference type="Proteomes" id="UP000011693">
    <property type="component" value="Unassembled WGS sequence"/>
</dbReference>
<evidence type="ECO:0000313" key="3">
    <source>
        <dbReference type="EMBL" id="ELZ02263.1"/>
    </source>
</evidence>
<evidence type="ECO:0000256" key="1">
    <source>
        <dbReference type="SAM" id="MobiDB-lite"/>
    </source>
</evidence>
<sequence>MVDSSLFAPRDSADRSSGTQDSTIQFAMKDIHTNGKVADTSVQRVSQTLSPQETGMGPRASARTETKSDQEMRTRQSTASAKTRSSDGETVTRQPAASSPVLEPPQTRNPLTDSPSTYPGVDWGGSDTASSESTETTRLQFPERTPQPFESRGYGPEAQSHIYRAVKGTGTDPDGVPEPVLDVLASPGQSLDGTIQQTLEDRMDADFSNVQIHTGAKAAEAAEAIDAKAFTCGNAIVFNSGEYDPNSPEGQFLLAHELAHVTQQNGGAPISMMPQANADLEIDPDPQLEREADEAAKQALSGEEPLTVNRMGTEMHIQRSAEDSKMSRREVITLGNPNVGKQQSMKDQQGKIKGFLKDFTDTKVRLPVEELEALVTSVDTIEDMYAYPAERDIEPSSDLEQWINNPLMRGYRAAGATSSVFGLLALGFTPQAVAALAVGVSVAAILRRYGDEIGEEARKWLKARLEENDEQAPADNSGAGEDPYKGGNSQ</sequence>
<dbReference type="STRING" id="1227492.C482_05276"/>
<evidence type="ECO:0000313" key="4">
    <source>
        <dbReference type="Proteomes" id="UP000011693"/>
    </source>
</evidence>
<dbReference type="InterPro" id="IPR025295">
    <property type="entry name" value="eCIS_core_dom"/>
</dbReference>
<feature type="compositionally biased region" description="Low complexity" evidence="1">
    <location>
        <begin position="126"/>
        <end position="137"/>
    </location>
</feature>
<feature type="compositionally biased region" description="Polar residues" evidence="1">
    <location>
        <begin position="40"/>
        <end position="53"/>
    </location>
</feature>
<feature type="region of interest" description="Disordered" evidence="1">
    <location>
        <begin position="1"/>
        <end position="156"/>
    </location>
</feature>
<protein>
    <recommendedName>
        <fullName evidence="2">eCIS core domain-containing protein</fullName>
    </recommendedName>
</protein>
<gene>
    <name evidence="3" type="ORF">C482_05276</name>
</gene>
<keyword evidence="4" id="KW-1185">Reference proteome</keyword>
<comment type="caution">
    <text evidence="3">The sequence shown here is derived from an EMBL/GenBank/DDBJ whole genome shotgun (WGS) entry which is preliminary data.</text>
</comment>
<organism evidence="3 4">
    <name type="scientific">Natrialba chahannaoensis JCM 10990</name>
    <dbReference type="NCBI Taxonomy" id="1227492"/>
    <lineage>
        <taxon>Archaea</taxon>
        <taxon>Methanobacteriati</taxon>
        <taxon>Methanobacteriota</taxon>
        <taxon>Stenosarchaea group</taxon>
        <taxon>Halobacteria</taxon>
        <taxon>Halobacteriales</taxon>
        <taxon>Natrialbaceae</taxon>
        <taxon>Natrialba</taxon>
    </lineage>
</organism>
<reference evidence="3 4" key="1">
    <citation type="journal article" date="2014" name="PLoS Genet.">
        <title>Phylogenetically driven sequencing of extremely halophilic archaea reveals strategies for static and dynamic osmo-response.</title>
        <authorList>
            <person name="Becker E.A."/>
            <person name="Seitzer P.M."/>
            <person name="Tritt A."/>
            <person name="Larsen D."/>
            <person name="Krusor M."/>
            <person name="Yao A.I."/>
            <person name="Wu D."/>
            <person name="Madern D."/>
            <person name="Eisen J.A."/>
            <person name="Darling A.E."/>
            <person name="Facciotti M.T."/>
        </authorList>
    </citation>
    <scope>NUCLEOTIDE SEQUENCE [LARGE SCALE GENOMIC DNA]</scope>
    <source>
        <strain evidence="3 4">JCM 10990</strain>
    </source>
</reference>
<feature type="compositionally biased region" description="Polar residues" evidence="1">
    <location>
        <begin position="15"/>
        <end position="25"/>
    </location>
</feature>
<dbReference type="AlphaFoldDB" id="M0AWB6"/>
<feature type="compositionally biased region" description="Basic and acidic residues" evidence="1">
    <location>
        <begin position="62"/>
        <end position="74"/>
    </location>
</feature>